<sequence>MTEGCWLGGAWELLWVPPRPHTTSSGQHGGADSLPVRTGGPRKRPDPAGDEWPTACPSVSPPAVCPPALHGRGGLRSQHADVSHAREESQERGALNPMEASGGGPGGRCSALWGLGWRRGTGGGAGEGPA</sequence>
<dbReference type="EMBL" id="JABWUV010000061">
    <property type="protein sequence ID" value="KAF6267107.1"/>
    <property type="molecule type" value="Genomic_DNA"/>
</dbReference>
<feature type="compositionally biased region" description="Basic and acidic residues" evidence="1">
    <location>
        <begin position="78"/>
        <end position="91"/>
    </location>
</feature>
<organism evidence="2 3">
    <name type="scientific">Myotis myotis</name>
    <name type="common">Greater mouse-eared bat</name>
    <name type="synonym">Vespertilio myotis</name>
    <dbReference type="NCBI Taxonomy" id="51298"/>
    <lineage>
        <taxon>Eukaryota</taxon>
        <taxon>Metazoa</taxon>
        <taxon>Chordata</taxon>
        <taxon>Craniata</taxon>
        <taxon>Vertebrata</taxon>
        <taxon>Euteleostomi</taxon>
        <taxon>Mammalia</taxon>
        <taxon>Eutheria</taxon>
        <taxon>Laurasiatheria</taxon>
        <taxon>Chiroptera</taxon>
        <taxon>Yangochiroptera</taxon>
        <taxon>Vespertilionidae</taxon>
        <taxon>Myotis</taxon>
    </lineage>
</organism>
<feature type="compositionally biased region" description="Gly residues" evidence="1">
    <location>
        <begin position="117"/>
        <end position="130"/>
    </location>
</feature>
<evidence type="ECO:0000313" key="2">
    <source>
        <dbReference type="EMBL" id="KAF6267107.1"/>
    </source>
</evidence>
<dbReference type="Proteomes" id="UP000527355">
    <property type="component" value="Unassembled WGS sequence"/>
</dbReference>
<feature type="region of interest" description="Disordered" evidence="1">
    <location>
        <begin position="16"/>
        <end position="130"/>
    </location>
</feature>
<proteinExistence type="predicted"/>
<gene>
    <name evidence="2" type="ORF">mMyoMyo1_011830</name>
</gene>
<dbReference type="AlphaFoldDB" id="A0A7J7QTK1"/>
<comment type="caution">
    <text evidence="2">The sequence shown here is derived from an EMBL/GenBank/DDBJ whole genome shotgun (WGS) entry which is preliminary data.</text>
</comment>
<reference evidence="2 3" key="1">
    <citation type="journal article" date="2020" name="Nature">
        <title>Six reference-quality genomes reveal evolution of bat adaptations.</title>
        <authorList>
            <person name="Jebb D."/>
            <person name="Huang Z."/>
            <person name="Pippel M."/>
            <person name="Hughes G.M."/>
            <person name="Lavrichenko K."/>
            <person name="Devanna P."/>
            <person name="Winkler S."/>
            <person name="Jermiin L.S."/>
            <person name="Skirmuntt E.C."/>
            <person name="Katzourakis A."/>
            <person name="Burkitt-Gray L."/>
            <person name="Ray D.A."/>
            <person name="Sullivan K.A.M."/>
            <person name="Roscito J.G."/>
            <person name="Kirilenko B.M."/>
            <person name="Davalos L.M."/>
            <person name="Corthals A.P."/>
            <person name="Power M.L."/>
            <person name="Jones G."/>
            <person name="Ransome R.D."/>
            <person name="Dechmann D.K.N."/>
            <person name="Locatelli A.G."/>
            <person name="Puechmaille S.J."/>
            <person name="Fedrigo O."/>
            <person name="Jarvis E.D."/>
            <person name="Hiller M."/>
            <person name="Vernes S.C."/>
            <person name="Myers E.W."/>
            <person name="Teeling E.C."/>
        </authorList>
    </citation>
    <scope>NUCLEOTIDE SEQUENCE [LARGE SCALE GENOMIC DNA]</scope>
    <source>
        <strain evidence="2">MMyoMyo1</strain>
        <tissue evidence="2">Flight muscle</tissue>
    </source>
</reference>
<evidence type="ECO:0000256" key="1">
    <source>
        <dbReference type="SAM" id="MobiDB-lite"/>
    </source>
</evidence>
<keyword evidence="3" id="KW-1185">Reference proteome</keyword>
<protein>
    <submittedName>
        <fullName evidence="2">Uncharacterized protein</fullName>
    </submittedName>
</protein>
<accession>A0A7J7QTK1</accession>
<evidence type="ECO:0000313" key="3">
    <source>
        <dbReference type="Proteomes" id="UP000527355"/>
    </source>
</evidence>
<name>A0A7J7QTK1_MYOMY</name>